<accession>A0A8T2RQ34</accession>
<dbReference type="OrthoDB" id="2016943at2759"/>
<feature type="transmembrane region" description="Helical" evidence="8">
    <location>
        <begin position="38"/>
        <end position="71"/>
    </location>
</feature>
<dbReference type="AlphaFoldDB" id="A0A8T2RQ34"/>
<reference evidence="9" key="1">
    <citation type="submission" date="2021-08" db="EMBL/GenBank/DDBJ databases">
        <title>WGS assembly of Ceratopteris richardii.</title>
        <authorList>
            <person name="Marchant D.B."/>
            <person name="Chen G."/>
            <person name="Jenkins J."/>
            <person name="Shu S."/>
            <person name="Leebens-Mack J."/>
            <person name="Grimwood J."/>
            <person name="Schmutz J."/>
            <person name="Soltis P."/>
            <person name="Soltis D."/>
            <person name="Chen Z.-H."/>
        </authorList>
    </citation>
    <scope>NUCLEOTIDE SEQUENCE</scope>
    <source>
        <strain evidence="9">Whitten #5841</strain>
        <tissue evidence="9">Leaf</tissue>
    </source>
</reference>
<proteinExistence type="inferred from homology"/>
<evidence type="ECO:0000256" key="6">
    <source>
        <dbReference type="ARBA" id="ARBA00022989"/>
    </source>
</evidence>
<keyword evidence="10" id="KW-1185">Reference proteome</keyword>
<sequence length="143" mass="15537">MASQYNKARETARETGEQAREKAETLFQRIKKHAPGPLGWVALLAVGGILATGTVITLIVLTPVFIFFSPILVPLGIILFLCTAGFLTAVGSAIGTVMAISWIYRYFKGKHPPGAEKIEYAMTRIHDTAEQVKHKARDLGGQA</sequence>
<evidence type="ECO:0000256" key="8">
    <source>
        <dbReference type="SAM" id="Phobius"/>
    </source>
</evidence>
<evidence type="ECO:0000256" key="3">
    <source>
        <dbReference type="ARBA" id="ARBA00010858"/>
    </source>
</evidence>
<keyword evidence="7 8" id="KW-0472">Membrane</keyword>
<evidence type="ECO:0000256" key="1">
    <source>
        <dbReference type="ARBA" id="ARBA00004141"/>
    </source>
</evidence>
<dbReference type="EMBL" id="CM035430">
    <property type="protein sequence ID" value="KAH7297904.1"/>
    <property type="molecule type" value="Genomic_DNA"/>
</dbReference>
<dbReference type="GO" id="GO:0016020">
    <property type="term" value="C:membrane"/>
    <property type="evidence" value="ECO:0007669"/>
    <property type="project" value="UniProtKB-SubCell"/>
</dbReference>
<dbReference type="InterPro" id="IPR000136">
    <property type="entry name" value="Oleosin"/>
</dbReference>
<organism evidence="9 10">
    <name type="scientific">Ceratopteris richardii</name>
    <name type="common">Triangle waterfern</name>
    <dbReference type="NCBI Taxonomy" id="49495"/>
    <lineage>
        <taxon>Eukaryota</taxon>
        <taxon>Viridiplantae</taxon>
        <taxon>Streptophyta</taxon>
        <taxon>Embryophyta</taxon>
        <taxon>Tracheophyta</taxon>
        <taxon>Polypodiopsida</taxon>
        <taxon>Polypodiidae</taxon>
        <taxon>Polypodiales</taxon>
        <taxon>Pteridineae</taxon>
        <taxon>Pteridaceae</taxon>
        <taxon>Parkerioideae</taxon>
        <taxon>Ceratopteris</taxon>
    </lineage>
</organism>
<keyword evidence="5 8" id="KW-0812">Transmembrane</keyword>
<evidence type="ECO:0000256" key="5">
    <source>
        <dbReference type="ARBA" id="ARBA00022692"/>
    </source>
</evidence>
<evidence type="ECO:0000313" key="9">
    <source>
        <dbReference type="EMBL" id="KAH7297904.1"/>
    </source>
</evidence>
<comment type="caution">
    <text evidence="9">The sequence shown here is derived from an EMBL/GenBank/DDBJ whole genome shotgun (WGS) entry which is preliminary data.</text>
</comment>
<feature type="transmembrane region" description="Helical" evidence="8">
    <location>
        <begin position="77"/>
        <end position="104"/>
    </location>
</feature>
<keyword evidence="4" id="KW-0551">Lipid droplet</keyword>
<dbReference type="OMA" id="AWDMKER"/>
<evidence type="ECO:0000256" key="4">
    <source>
        <dbReference type="ARBA" id="ARBA00022677"/>
    </source>
</evidence>
<protein>
    <recommendedName>
        <fullName evidence="11">Oleosin</fullName>
    </recommendedName>
</protein>
<dbReference type="PANTHER" id="PTHR33203">
    <property type="entry name" value="OLEOSIN"/>
    <property type="match status" value="1"/>
</dbReference>
<comment type="similarity">
    <text evidence="3">Belongs to the oleosin family.</text>
</comment>
<dbReference type="Proteomes" id="UP000825935">
    <property type="component" value="Chromosome 25"/>
</dbReference>
<dbReference type="PANTHER" id="PTHR33203:SF24">
    <property type="entry name" value="OLEOSIN"/>
    <property type="match status" value="1"/>
</dbReference>
<keyword evidence="6 8" id="KW-1133">Transmembrane helix</keyword>
<gene>
    <name evidence="9" type="ORF">KP509_25G017900</name>
</gene>
<dbReference type="GO" id="GO:0012511">
    <property type="term" value="C:monolayer-surrounded lipid storage body"/>
    <property type="evidence" value="ECO:0007669"/>
    <property type="project" value="InterPro"/>
</dbReference>
<evidence type="ECO:0000256" key="2">
    <source>
        <dbReference type="ARBA" id="ARBA00004502"/>
    </source>
</evidence>
<dbReference type="GO" id="GO:0019915">
    <property type="term" value="P:lipid storage"/>
    <property type="evidence" value="ECO:0007669"/>
    <property type="project" value="TreeGrafter"/>
</dbReference>
<evidence type="ECO:0000256" key="7">
    <source>
        <dbReference type="ARBA" id="ARBA00023136"/>
    </source>
</evidence>
<evidence type="ECO:0008006" key="11">
    <source>
        <dbReference type="Google" id="ProtNLM"/>
    </source>
</evidence>
<evidence type="ECO:0000313" key="10">
    <source>
        <dbReference type="Proteomes" id="UP000825935"/>
    </source>
</evidence>
<dbReference type="Pfam" id="PF01277">
    <property type="entry name" value="Oleosin"/>
    <property type="match status" value="1"/>
</dbReference>
<comment type="subcellular location">
    <subcellularLocation>
        <location evidence="2">Lipid droplet</location>
    </subcellularLocation>
    <subcellularLocation>
        <location evidence="1">Membrane</location>
        <topology evidence="1">Multi-pass membrane protein</topology>
    </subcellularLocation>
</comment>
<name>A0A8T2RQ34_CERRI</name>